<keyword evidence="4" id="KW-0812">Transmembrane</keyword>
<accession>A0ABM7NSE9</accession>
<dbReference type="Pfam" id="PF00186">
    <property type="entry name" value="DHFR_1"/>
    <property type="match status" value="1"/>
</dbReference>
<evidence type="ECO:0000259" key="5">
    <source>
        <dbReference type="PROSITE" id="PS51330"/>
    </source>
</evidence>
<dbReference type="PRINTS" id="PR00108">
    <property type="entry name" value="THYMDSNTHASE"/>
</dbReference>
<dbReference type="InterPro" id="IPR001796">
    <property type="entry name" value="DHFR_dom"/>
</dbReference>
<dbReference type="EC" id="2.1.1.45" evidence="1"/>
<dbReference type="PANTHER" id="PTHR11548:SF2">
    <property type="entry name" value="THYMIDYLATE SYNTHASE"/>
    <property type="match status" value="1"/>
</dbReference>
<dbReference type="InterPro" id="IPR000398">
    <property type="entry name" value="Thymidylate_synthase"/>
</dbReference>
<dbReference type="Gene3D" id="3.40.430.10">
    <property type="entry name" value="Dihydrofolate Reductase, subunit A"/>
    <property type="match status" value="1"/>
</dbReference>
<evidence type="ECO:0000313" key="6">
    <source>
        <dbReference type="EMBL" id="BCS83036.1"/>
    </source>
</evidence>
<dbReference type="CDD" id="cd00209">
    <property type="entry name" value="DHFR"/>
    <property type="match status" value="1"/>
</dbReference>
<name>A0ABM7NSE9_9VIRU</name>
<dbReference type="GeneID" id="80558241"/>
<dbReference type="RefSeq" id="YP_010841644.1">
    <property type="nucleotide sequence ID" value="NC_079139.1"/>
</dbReference>
<evidence type="ECO:0000256" key="2">
    <source>
        <dbReference type="ARBA" id="ARBA00022603"/>
    </source>
</evidence>
<dbReference type="SUPFAM" id="SSF53597">
    <property type="entry name" value="Dihydrofolate reductase-like"/>
    <property type="match status" value="1"/>
</dbReference>
<evidence type="ECO:0000313" key="7">
    <source>
        <dbReference type="Proteomes" id="UP001321479"/>
    </source>
</evidence>
<organism evidence="6 7">
    <name type="scientific">Cotonvirus japonicus</name>
    <dbReference type="NCBI Taxonomy" id="2811091"/>
    <lineage>
        <taxon>Viruses</taxon>
        <taxon>Varidnaviria</taxon>
        <taxon>Bamfordvirae</taxon>
        <taxon>Nucleocytoviricota</taxon>
        <taxon>Megaviricetes</taxon>
        <taxon>Imitervirales</taxon>
        <taxon>Mimiviridae</taxon>
        <taxon>Megamimivirinae</taxon>
        <taxon>Cotonvirus</taxon>
        <taxon>Cotonvirus japonicum</taxon>
    </lineage>
</organism>
<protein>
    <recommendedName>
        <fullName evidence="1">thymidylate synthase</fullName>
        <ecNumber evidence="1">2.1.1.45</ecNumber>
    </recommendedName>
</protein>
<dbReference type="InterPro" id="IPR024072">
    <property type="entry name" value="DHFR-like_dom_sf"/>
</dbReference>
<keyword evidence="4" id="KW-0472">Membrane</keyword>
<dbReference type="SUPFAM" id="SSF55831">
    <property type="entry name" value="Thymidylate synthase/dCMP hydroxymethylase"/>
    <property type="match status" value="1"/>
</dbReference>
<dbReference type="NCBIfam" id="TIGR03284">
    <property type="entry name" value="thym_sym"/>
    <property type="match status" value="1"/>
</dbReference>
<dbReference type="InterPro" id="IPR023451">
    <property type="entry name" value="Thymidate_synth/dCMP_Mease_dom"/>
</dbReference>
<keyword evidence="2" id="KW-0489">Methyltransferase</keyword>
<keyword evidence="3" id="KW-0808">Transferase</keyword>
<keyword evidence="7" id="KW-1185">Reference proteome</keyword>
<evidence type="ECO:0000256" key="3">
    <source>
        <dbReference type="ARBA" id="ARBA00022679"/>
    </source>
</evidence>
<dbReference type="Gene3D" id="3.30.572.10">
    <property type="entry name" value="Thymidylate synthase/dCMP hydroxymethylase domain"/>
    <property type="match status" value="1"/>
</dbReference>
<keyword evidence="4" id="KW-1133">Transmembrane helix</keyword>
<dbReference type="Pfam" id="PF00303">
    <property type="entry name" value="Thymidylat_synt"/>
    <property type="match status" value="1"/>
</dbReference>
<dbReference type="Proteomes" id="UP001321479">
    <property type="component" value="Segment"/>
</dbReference>
<feature type="transmembrane region" description="Helical" evidence="4">
    <location>
        <begin position="220"/>
        <end position="241"/>
    </location>
</feature>
<evidence type="ECO:0000256" key="4">
    <source>
        <dbReference type="SAM" id="Phobius"/>
    </source>
</evidence>
<sequence>MSKINLVVAINNDSLIGIKEYGVFNMPWPYLKDDMNFFRKLTTTIPDESKINIIIVGYNTWQTLPNSYKKNTNRYNIIIARGDHQDSHLEKYVDSFENALNFASNISHVNEIFVIGGSVTYQAALLCPQLKNIYVTHIKTNYPNDANIEKNIYFPLSHDQINKYQNDNLLDLESESVKHDVSKNITMTFKKYIVKEKFHCEYMKSVLVSTPSYMKLKNNFTYFMCIVNLIYNLFVIILNFLDLTKQNLIKDFSQEDLQEESQEDSQEYQYINLVKNIMENGIIKNTRNAITKSIFGYQLKYDLSKGYPIQTVKRSYPKAIFEELMWMIRGQTDVEILQKKGVHIWDKNSSKDFLEKNNLSYEEGDIGPGYGFQFRYYGAEYHDCKSDYKGKGIDQLKKCIEIINNNPHDRRIIINLWNSSCIDKMALAPCHLIYNFGVDLYEKPINGKRGKLNCHLFQRSWDVLLGWNTTTAALLTYIIAHHCNLDPGTLVHSITDAHLYKSHIDSGAVEKLLERIPRKFPTIKFNCQKDNIEEYQFDDISIENYYPCPAIIAEMIA</sequence>
<dbReference type="CDD" id="cd00351">
    <property type="entry name" value="TS_Pyrimidine_HMase"/>
    <property type="match status" value="1"/>
</dbReference>
<dbReference type="InterPro" id="IPR036926">
    <property type="entry name" value="Thymidate_synth/dCMP_Mease_sf"/>
</dbReference>
<feature type="domain" description="DHFR" evidence="5">
    <location>
        <begin position="3"/>
        <end position="194"/>
    </location>
</feature>
<proteinExistence type="inferred from homology"/>
<dbReference type="PROSITE" id="PS51330">
    <property type="entry name" value="DHFR_2"/>
    <property type="match status" value="1"/>
</dbReference>
<dbReference type="InterPro" id="IPR045097">
    <property type="entry name" value="Thymidate_synth/dCMP_Mease"/>
</dbReference>
<dbReference type="EMBL" id="AP024483">
    <property type="protein sequence ID" value="BCS83036.1"/>
    <property type="molecule type" value="Genomic_DNA"/>
</dbReference>
<dbReference type="HAMAP" id="MF_00008">
    <property type="entry name" value="Thymidy_synth_bact"/>
    <property type="match status" value="1"/>
</dbReference>
<evidence type="ECO:0000256" key="1">
    <source>
        <dbReference type="ARBA" id="ARBA00011947"/>
    </source>
</evidence>
<reference evidence="6 7" key="1">
    <citation type="submission" date="2021-02" db="EMBL/GenBank/DDBJ databases">
        <title>Cotonvirus japonicus, which uses Golgi apparatus of host cells for its virion factory, phylogenetically links tailed tupanvirus and icosahedral mimivirus.</title>
        <authorList>
            <person name="Takahashi H."/>
            <person name="Fukaya S."/>
            <person name="Song C."/>
            <person name="Murata K."/>
            <person name="Takemura M."/>
        </authorList>
    </citation>
    <scope>NUCLEOTIDE SEQUENCE [LARGE SCALE GENOMIC DNA]</scope>
</reference>
<dbReference type="PANTHER" id="PTHR11548">
    <property type="entry name" value="THYMIDYLATE SYNTHASE 1"/>
    <property type="match status" value="1"/>
</dbReference>